<reference evidence="3" key="1">
    <citation type="submission" date="2016-08" db="EMBL/GenBank/DDBJ databases">
        <authorList>
            <person name="Varghese N."/>
            <person name="Submissions Spin"/>
        </authorList>
    </citation>
    <scope>NUCLEOTIDE SEQUENCE [LARGE SCALE GENOMIC DNA]</scope>
    <source>
        <strain evidence="3">HAMBI 2971</strain>
    </source>
</reference>
<dbReference type="EMBL" id="FMAH01000009">
    <property type="protein sequence ID" value="SCB23673.1"/>
    <property type="molecule type" value="Genomic_DNA"/>
</dbReference>
<dbReference type="AlphaFoldDB" id="A0A1C3V7H3"/>
<gene>
    <name evidence="2" type="ORF">GA0061102_1009103</name>
</gene>
<dbReference type="STRING" id="411945.GA0061102_1009103"/>
<evidence type="ECO:0000313" key="3">
    <source>
        <dbReference type="Proteomes" id="UP000199435"/>
    </source>
</evidence>
<name>A0A1C3V7H3_9HYPH</name>
<sequence>MGLAISGPTVMDGSPDCDLGHSMAQQRRVRTPSLLHSITGSALRENQYLWASSNAEPRVTKAAGVPSTPLWSSARTSHRDFAQAPSLADNPVMGLCYDVGNSTAPLHRAYGEYGKTAPRLPQRCPRAPVAGHLQSRIDDAHALELSRSPGQIIGTPLTLEPRCAAGGQQSQPQISATYQFQFRSRRQPSRLQHRKRGLSAGYHLSRSAV</sequence>
<feature type="compositionally biased region" description="Basic residues" evidence="1">
    <location>
        <begin position="184"/>
        <end position="197"/>
    </location>
</feature>
<proteinExistence type="predicted"/>
<accession>A0A1C3V7H3</accession>
<dbReference type="Proteomes" id="UP000199435">
    <property type="component" value="Unassembled WGS sequence"/>
</dbReference>
<keyword evidence="3" id="KW-1185">Reference proteome</keyword>
<evidence type="ECO:0000313" key="2">
    <source>
        <dbReference type="EMBL" id="SCB23673.1"/>
    </source>
</evidence>
<evidence type="ECO:0000256" key="1">
    <source>
        <dbReference type="SAM" id="MobiDB-lite"/>
    </source>
</evidence>
<feature type="region of interest" description="Disordered" evidence="1">
    <location>
        <begin position="184"/>
        <end position="209"/>
    </location>
</feature>
<protein>
    <submittedName>
        <fullName evidence="2">Uncharacterized protein</fullName>
    </submittedName>
</protein>
<organism evidence="2 3">
    <name type="scientific">Rhizobium miluonense</name>
    <dbReference type="NCBI Taxonomy" id="411945"/>
    <lineage>
        <taxon>Bacteria</taxon>
        <taxon>Pseudomonadati</taxon>
        <taxon>Pseudomonadota</taxon>
        <taxon>Alphaproteobacteria</taxon>
        <taxon>Hyphomicrobiales</taxon>
        <taxon>Rhizobiaceae</taxon>
        <taxon>Rhizobium/Agrobacterium group</taxon>
        <taxon>Rhizobium</taxon>
    </lineage>
</organism>